<keyword evidence="8" id="KW-1185">Reference proteome</keyword>
<evidence type="ECO:0000259" key="6">
    <source>
        <dbReference type="Pfam" id="PF14905"/>
    </source>
</evidence>
<evidence type="ECO:0000256" key="4">
    <source>
        <dbReference type="SAM" id="MobiDB-lite"/>
    </source>
</evidence>
<dbReference type="EMBL" id="RWIU01000001">
    <property type="protein sequence ID" value="RSK46127.1"/>
    <property type="molecule type" value="Genomic_DNA"/>
</dbReference>
<dbReference type="GO" id="GO:0009279">
    <property type="term" value="C:cell outer membrane"/>
    <property type="evidence" value="ECO:0007669"/>
    <property type="project" value="UniProtKB-SubCell"/>
</dbReference>
<comment type="caution">
    <text evidence="7">The sequence shown here is derived from an EMBL/GenBank/DDBJ whole genome shotgun (WGS) entry which is preliminary data.</text>
</comment>
<gene>
    <name evidence="7" type="ORF">EI293_02860</name>
</gene>
<sequence>MVFAGLVCRRAAAGLPGAVPPQRHQLKYRLTGLLQRFRHPFQPFGNLRFSLRSPFPLFATPLLLYLMKHATLPLLLTGLLTAPVLAQTTPPAGAPAAGQRPAGMPAQPAATAKPILSNTAKGSGRLEGTVLDAATKKPVEFATITLLPLSGNTPLDGGVCDERGRFKLQGLAAGEFRLQISFIGYATQTRNVTIGAGLTTVPAVSLESSAQKLGEVTVTGERDVIETKPDRIVYNAEKDITNSGGTAADVLRKVPLVNVDPEGNVELRGTSNVRVLINNKPSGVVASSVADAMKQIPADQIKSVEVITTPSAKYDGEGTGGIINIILKKNNLEGINGSVGLAAGTRSSNGNASLNYRKGKVGLSSSLSGFGFYSPNRNDLTRYLKDGSGNERLALEQQGDGNTLGGGGFGRLGLDYDPAQYHNLTLNVQGNLFRNSGNYGQFNNLLLPVADEFTRDTDRRFRTQSYDVNGSYTRTFEQKRREWSVLAQHTRNRNVQAYYLDQFAGRTTENAAKDYREESDNLSRNLETTLQTDYAHPFSETALLETGAKAILRRVSSDYDVFTSPLTGSNIDPVFNANRSNLFDYNQDVLAAYGTYGFSASKKVSFKLGARAENTRITGSFQQQQSDNSSVKQNYLSVLPNLSLSYQPQNPKKPGQTLRIAYSKRIQRPQIFYLNPFRNSSDSLNVSFGNPELEPELTNSYEINYTTFIKGSVLNLSAYARRTGNAIEAVRYIDRNGVNVQTFSNIGRNATFGTSLFTSVKPMPKWDVSGNLNVYYVSLKSPALSFEDGAINTAAYSNSGVMYNLNLNSSYKFEKGLSLQFFGGLNSPRVQLQGKQAAWTFYSLGLRKNLLKDKADLTLNADNFLSATRNLRSTLDTDQFRQESNNYIYLRGVRLAFNYRFGKVTQQAPKRRRSIQNDDVKQGSDGQSQQ</sequence>
<dbReference type="AlphaFoldDB" id="A0A428KI25"/>
<dbReference type="InterPro" id="IPR012910">
    <property type="entry name" value="Plug_dom"/>
</dbReference>
<evidence type="ECO:0000259" key="5">
    <source>
        <dbReference type="Pfam" id="PF07715"/>
    </source>
</evidence>
<dbReference type="Proteomes" id="UP000270291">
    <property type="component" value="Unassembled WGS sequence"/>
</dbReference>
<protein>
    <submittedName>
        <fullName evidence="7">TonB-dependent receptor</fullName>
    </submittedName>
</protein>
<evidence type="ECO:0000256" key="1">
    <source>
        <dbReference type="ARBA" id="ARBA00004442"/>
    </source>
</evidence>
<name>A0A428KI25_9BACT</name>
<dbReference type="Gene3D" id="2.170.130.10">
    <property type="entry name" value="TonB-dependent receptor, plug domain"/>
    <property type="match status" value="1"/>
</dbReference>
<organism evidence="7 8">
    <name type="scientific">Hymenobacter perfusus</name>
    <dbReference type="NCBI Taxonomy" id="1236770"/>
    <lineage>
        <taxon>Bacteria</taxon>
        <taxon>Pseudomonadati</taxon>
        <taxon>Bacteroidota</taxon>
        <taxon>Cytophagia</taxon>
        <taxon>Cytophagales</taxon>
        <taxon>Hymenobacteraceae</taxon>
        <taxon>Hymenobacter</taxon>
    </lineage>
</organism>
<evidence type="ECO:0000313" key="8">
    <source>
        <dbReference type="Proteomes" id="UP000270291"/>
    </source>
</evidence>
<dbReference type="Pfam" id="PF07715">
    <property type="entry name" value="Plug"/>
    <property type="match status" value="1"/>
</dbReference>
<keyword evidence="3" id="KW-0998">Cell outer membrane</keyword>
<dbReference type="OrthoDB" id="905812at2"/>
<feature type="region of interest" description="Disordered" evidence="4">
    <location>
        <begin position="908"/>
        <end position="930"/>
    </location>
</feature>
<evidence type="ECO:0000256" key="2">
    <source>
        <dbReference type="ARBA" id="ARBA00023136"/>
    </source>
</evidence>
<dbReference type="InterPro" id="IPR037066">
    <property type="entry name" value="Plug_dom_sf"/>
</dbReference>
<dbReference type="InterPro" id="IPR008969">
    <property type="entry name" value="CarboxyPept-like_regulatory"/>
</dbReference>
<keyword evidence="7" id="KW-0675">Receptor</keyword>
<dbReference type="PANTHER" id="PTHR40980">
    <property type="entry name" value="PLUG DOMAIN-CONTAINING PROTEIN"/>
    <property type="match status" value="1"/>
</dbReference>
<evidence type="ECO:0000256" key="3">
    <source>
        <dbReference type="ARBA" id="ARBA00023237"/>
    </source>
</evidence>
<comment type="subcellular location">
    <subcellularLocation>
        <location evidence="1">Cell outer membrane</location>
    </subcellularLocation>
</comment>
<dbReference type="PANTHER" id="PTHR40980:SF4">
    <property type="entry name" value="TONB-DEPENDENT RECEPTOR-LIKE BETA-BARREL DOMAIN-CONTAINING PROTEIN"/>
    <property type="match status" value="1"/>
</dbReference>
<dbReference type="Pfam" id="PF14905">
    <property type="entry name" value="OMP_b-brl_3"/>
    <property type="match status" value="1"/>
</dbReference>
<feature type="domain" description="Outer membrane protein beta-barrel" evidence="6">
    <location>
        <begin position="474"/>
        <end position="899"/>
    </location>
</feature>
<dbReference type="InterPro" id="IPR036942">
    <property type="entry name" value="Beta-barrel_TonB_sf"/>
</dbReference>
<keyword evidence="2" id="KW-0472">Membrane</keyword>
<dbReference type="InterPro" id="IPR041700">
    <property type="entry name" value="OMP_b-brl_3"/>
</dbReference>
<proteinExistence type="predicted"/>
<dbReference type="Pfam" id="PF13715">
    <property type="entry name" value="CarbopepD_reg_2"/>
    <property type="match status" value="1"/>
</dbReference>
<evidence type="ECO:0000313" key="7">
    <source>
        <dbReference type="EMBL" id="RSK46127.1"/>
    </source>
</evidence>
<feature type="domain" description="TonB-dependent receptor plug" evidence="5">
    <location>
        <begin position="238"/>
        <end position="322"/>
    </location>
</feature>
<dbReference type="SUPFAM" id="SSF56935">
    <property type="entry name" value="Porins"/>
    <property type="match status" value="1"/>
</dbReference>
<accession>A0A428KI25</accession>
<dbReference type="Gene3D" id="2.40.170.20">
    <property type="entry name" value="TonB-dependent receptor, beta-barrel domain"/>
    <property type="match status" value="1"/>
</dbReference>
<dbReference type="SUPFAM" id="SSF49464">
    <property type="entry name" value="Carboxypeptidase regulatory domain-like"/>
    <property type="match status" value="1"/>
</dbReference>
<dbReference type="Gene3D" id="2.60.40.1120">
    <property type="entry name" value="Carboxypeptidase-like, regulatory domain"/>
    <property type="match status" value="1"/>
</dbReference>
<reference evidence="7 8" key="1">
    <citation type="submission" date="2018-12" db="EMBL/GenBank/DDBJ databases">
        <authorList>
            <person name="Feng G."/>
            <person name="Zhu H."/>
        </authorList>
    </citation>
    <scope>NUCLEOTIDE SEQUENCE [LARGE SCALE GENOMIC DNA]</scope>
    <source>
        <strain evidence="7 8">LMG 26000</strain>
    </source>
</reference>